<comment type="caution">
    <text evidence="3">The sequence shown here is derived from an EMBL/GenBank/DDBJ whole genome shotgun (WGS) entry which is preliminary data.</text>
</comment>
<gene>
    <name evidence="3" type="ORF">PXEA_LOCUS29299</name>
</gene>
<keyword evidence="4" id="KW-1185">Reference proteome</keyword>
<accession>A0A448XGA8</accession>
<dbReference type="AlphaFoldDB" id="A0A448XGA8"/>
<dbReference type="Proteomes" id="UP000784294">
    <property type="component" value="Unassembled WGS sequence"/>
</dbReference>
<keyword evidence="2" id="KW-0472">Membrane</keyword>
<keyword evidence="2" id="KW-0812">Transmembrane</keyword>
<feature type="transmembrane region" description="Helical" evidence="2">
    <location>
        <begin position="115"/>
        <end position="135"/>
    </location>
</feature>
<protein>
    <submittedName>
        <fullName evidence="3">Uncharacterized protein</fullName>
    </submittedName>
</protein>
<sequence length="169" mass="18558">MLSLSIQVTSDSGYLFITTYGRFANGVASTYYICLVFTGLTVFDRVDPASPSRKCFLQCAKFQNAGLASFFSMAALAVNSAMYYLDALIYSLSQVPENNLRTVLTEKAGMDRALLAWRALDATRTVLLLVIWLLVSLGGRSSNRLMDNLHFDPSRQEPGPDGTPPSVIQ</sequence>
<feature type="transmembrane region" description="Helical" evidence="2">
    <location>
        <begin position="64"/>
        <end position="85"/>
    </location>
</feature>
<evidence type="ECO:0000313" key="3">
    <source>
        <dbReference type="EMBL" id="VEL35859.1"/>
    </source>
</evidence>
<feature type="region of interest" description="Disordered" evidence="1">
    <location>
        <begin position="148"/>
        <end position="169"/>
    </location>
</feature>
<organism evidence="3 4">
    <name type="scientific">Protopolystoma xenopodis</name>
    <dbReference type="NCBI Taxonomy" id="117903"/>
    <lineage>
        <taxon>Eukaryota</taxon>
        <taxon>Metazoa</taxon>
        <taxon>Spiralia</taxon>
        <taxon>Lophotrochozoa</taxon>
        <taxon>Platyhelminthes</taxon>
        <taxon>Monogenea</taxon>
        <taxon>Polyopisthocotylea</taxon>
        <taxon>Polystomatidea</taxon>
        <taxon>Polystomatidae</taxon>
        <taxon>Protopolystoma</taxon>
    </lineage>
</organism>
<dbReference type="EMBL" id="CAAALY010250844">
    <property type="protein sequence ID" value="VEL35859.1"/>
    <property type="molecule type" value="Genomic_DNA"/>
</dbReference>
<evidence type="ECO:0000313" key="4">
    <source>
        <dbReference type="Proteomes" id="UP000784294"/>
    </source>
</evidence>
<feature type="transmembrane region" description="Helical" evidence="2">
    <location>
        <begin position="20"/>
        <end position="43"/>
    </location>
</feature>
<keyword evidence="2" id="KW-1133">Transmembrane helix</keyword>
<name>A0A448XGA8_9PLAT</name>
<dbReference type="Pfam" id="PF15383">
    <property type="entry name" value="TMEM237"/>
    <property type="match status" value="1"/>
</dbReference>
<evidence type="ECO:0000256" key="2">
    <source>
        <dbReference type="SAM" id="Phobius"/>
    </source>
</evidence>
<reference evidence="3" key="1">
    <citation type="submission" date="2018-11" db="EMBL/GenBank/DDBJ databases">
        <authorList>
            <consortium name="Pathogen Informatics"/>
        </authorList>
    </citation>
    <scope>NUCLEOTIDE SEQUENCE</scope>
</reference>
<evidence type="ECO:0000256" key="1">
    <source>
        <dbReference type="SAM" id="MobiDB-lite"/>
    </source>
</evidence>
<proteinExistence type="predicted"/>
<dbReference type="InterPro" id="IPR029409">
    <property type="entry name" value="TMEM237"/>
</dbReference>